<sequence length="933" mass="104198">MGLTKQYLAYRAIDSFNIIASGRANVNFAVLEKSEGRFVAAPAAENVIIWDLRMGDRKLTLRREKQEVTALRVSPDHLHIAVGYADGVVQIFDLSSGTYYDAICSLALHKNAVSILRYDAHGMRLVSGGLDTELVVVDVVEQAGRQRLSGHNAAVTDAHFLQRLVDQDIVVSSSKDTQIKFWNLETQFCFKTIVDNRTEIWALAFINDLMVAGAGESGMNVYRLRKRGDNAAQSLETAVEGFAIDDEDTISPLSVSNCGTIQRAGKGRTVNLVADPNERVLSCHGTNDLIENFYICNAEEAKQRLAKRLKKARKKAQEGAAQEEDEEHLSKEMSLSDEIKRLESIKTKQKIKSIDVLLGQNNELRVLVSLSNNSMTLYSLEASLKSRKPTAKSAAPTDSSVKTLRSLTRLGHQSEVRSVCFSNDSLAIGSGSCDSFKFWDRDAMQCLRTMPTDYILCSRFVPGDRYVLLGMKSGKLLIVDVGAADIVEQIPAHESELWSLALLPDQKGCVTGSSDTTLKIWTFELIDSAGEGEAQTKVLSLLHKNTLKLEETVLCVAISPDMKYLAVGLLDATVKIFFLDTFKFYLSLYGHKLPVLCMDISYDSQLIATGSADRNIKIWGLNFGDCHRSIFAHDDSVMSLQFIPKTHMFFSCGKDGKVKQWDGDSFEKILTLPGHIGEAHCLSVSPNGRYLVTCGSDRTLRMYERTEETIVLKDVQEEEREQLENERLATGEDNSVPLLPGLKLPSRKTVGSEQAAESIMECLEISKQFETEADEKPELHPLMLALQAKNPNDFLVTTLVRIRTSDMEEALLLLPFSIVCELLERLPALITQRPDEVELLCRVTVFLFKVHMKPIAAAKSMKPLLLKLLGLLKHDVQQLRDTMGYNLHALSLLQTEVEQREGVQLFRDATLARRKQEKKRRAASKRRLQIQMV</sequence>
<evidence type="ECO:0000313" key="7">
    <source>
        <dbReference type="Proteomes" id="UP000504633"/>
    </source>
</evidence>
<dbReference type="InterPro" id="IPR015943">
    <property type="entry name" value="WD40/YVTN_repeat-like_dom_sf"/>
</dbReference>
<dbReference type="GO" id="GO:0034388">
    <property type="term" value="C:Pwp2p-containing subcomplex of 90S preribosome"/>
    <property type="evidence" value="ECO:0007669"/>
    <property type="project" value="TreeGrafter"/>
</dbReference>
<dbReference type="KEGG" id="dhe:111603613"/>
<dbReference type="RefSeq" id="XP_023177046.2">
    <property type="nucleotide sequence ID" value="XM_023321278.2"/>
</dbReference>
<feature type="repeat" description="WD" evidence="4">
    <location>
        <begin position="490"/>
        <end position="521"/>
    </location>
</feature>
<dbReference type="PANTHER" id="PTHR19853:SF0">
    <property type="entry name" value="WD REPEAT-CONTAINING PROTEIN 3"/>
    <property type="match status" value="1"/>
</dbReference>
<dbReference type="PRINTS" id="PR00320">
    <property type="entry name" value="GPROTEINBRPT"/>
</dbReference>
<dbReference type="FunFam" id="2.130.10.10:FF:001663">
    <property type="entry name" value="GG22837"/>
    <property type="match status" value="1"/>
</dbReference>
<dbReference type="InterPro" id="IPR051570">
    <property type="entry name" value="TBC1_cilium_biogenesis"/>
</dbReference>
<dbReference type="Pfam" id="PF04003">
    <property type="entry name" value="Utp12"/>
    <property type="match status" value="1"/>
</dbReference>
<dbReference type="OrthoDB" id="407922at2759"/>
<gene>
    <name evidence="8" type="primary">LOC111603613</name>
</gene>
<feature type="repeat" description="WD" evidence="4">
    <location>
        <begin position="672"/>
        <end position="713"/>
    </location>
</feature>
<reference evidence="8" key="1">
    <citation type="submission" date="2025-08" db="UniProtKB">
        <authorList>
            <consortium name="RefSeq"/>
        </authorList>
    </citation>
    <scope>IDENTIFICATION</scope>
    <source>
        <strain evidence="8">15085-1641.00</strain>
        <tissue evidence="8">Whole body</tissue>
    </source>
</reference>
<evidence type="ECO:0000256" key="3">
    <source>
        <dbReference type="ARBA" id="ARBA00038229"/>
    </source>
</evidence>
<dbReference type="InterPro" id="IPR001680">
    <property type="entry name" value="WD40_rpt"/>
</dbReference>
<dbReference type="FunFam" id="2.130.10.10:FF:000755">
    <property type="entry name" value="WD repeat-containing protein 3"/>
    <property type="match status" value="1"/>
</dbReference>
<dbReference type="InterPro" id="IPR019775">
    <property type="entry name" value="WD40_repeat_CS"/>
</dbReference>
<feature type="coiled-coil region" evidence="5">
    <location>
        <begin position="706"/>
        <end position="733"/>
    </location>
</feature>
<comment type="similarity">
    <text evidence="3">Belongs to the WD repeat WDR3/UTP12 family.</text>
</comment>
<feature type="coiled-coil region" evidence="5">
    <location>
        <begin position="298"/>
        <end position="326"/>
    </location>
</feature>
<feature type="repeat" description="WD" evidence="4">
    <location>
        <begin position="148"/>
        <end position="192"/>
    </location>
</feature>
<proteinExistence type="inferred from homology"/>
<organism evidence="7 8">
    <name type="scientific">Drosophila hydei</name>
    <name type="common">Fruit fly</name>
    <dbReference type="NCBI Taxonomy" id="7224"/>
    <lineage>
        <taxon>Eukaryota</taxon>
        <taxon>Metazoa</taxon>
        <taxon>Ecdysozoa</taxon>
        <taxon>Arthropoda</taxon>
        <taxon>Hexapoda</taxon>
        <taxon>Insecta</taxon>
        <taxon>Pterygota</taxon>
        <taxon>Neoptera</taxon>
        <taxon>Endopterygota</taxon>
        <taxon>Diptera</taxon>
        <taxon>Brachycera</taxon>
        <taxon>Muscomorpha</taxon>
        <taxon>Ephydroidea</taxon>
        <taxon>Drosophilidae</taxon>
        <taxon>Drosophila</taxon>
    </lineage>
</organism>
<dbReference type="PROSITE" id="PS50294">
    <property type="entry name" value="WD_REPEATS_REGION"/>
    <property type="match status" value="5"/>
</dbReference>
<dbReference type="GeneID" id="111603613"/>
<accession>A0A6J1M9N6</accession>
<evidence type="ECO:0000259" key="6">
    <source>
        <dbReference type="Pfam" id="PF04003"/>
    </source>
</evidence>
<dbReference type="PROSITE" id="PS00678">
    <property type="entry name" value="WD_REPEATS_1"/>
    <property type="match status" value="1"/>
</dbReference>
<keyword evidence="7" id="KW-1185">Reference proteome</keyword>
<evidence type="ECO:0000256" key="4">
    <source>
        <dbReference type="PROSITE-ProRule" id="PRU00221"/>
    </source>
</evidence>
<dbReference type="InterPro" id="IPR007148">
    <property type="entry name" value="SSU_processome_Utp12"/>
</dbReference>
<feature type="domain" description="Small-subunit processome Utp12" evidence="6">
    <location>
        <begin position="794"/>
        <end position="894"/>
    </location>
</feature>
<dbReference type="Pfam" id="PF25172">
    <property type="entry name" value="Beta-prop_WDR3_2nd"/>
    <property type="match status" value="1"/>
</dbReference>
<dbReference type="GO" id="GO:0030490">
    <property type="term" value="P:maturation of SSU-rRNA"/>
    <property type="evidence" value="ECO:0007669"/>
    <property type="project" value="TreeGrafter"/>
</dbReference>
<dbReference type="GO" id="GO:0030515">
    <property type="term" value="F:snoRNA binding"/>
    <property type="evidence" value="ECO:0007669"/>
    <property type="project" value="TreeGrafter"/>
</dbReference>
<evidence type="ECO:0000256" key="2">
    <source>
        <dbReference type="ARBA" id="ARBA00022737"/>
    </source>
</evidence>
<name>A0A6J1M9N6_DROHY</name>
<protein>
    <submittedName>
        <fullName evidence="8">WD repeat-containing protein 3</fullName>
    </submittedName>
</protein>
<dbReference type="SUPFAM" id="SSF50978">
    <property type="entry name" value="WD40 repeat-like"/>
    <property type="match status" value="2"/>
</dbReference>
<evidence type="ECO:0000256" key="5">
    <source>
        <dbReference type="SAM" id="Coils"/>
    </source>
</evidence>
<dbReference type="InterPro" id="IPR036322">
    <property type="entry name" value="WD40_repeat_dom_sf"/>
</dbReference>
<dbReference type="AlphaFoldDB" id="A0A6J1M9N6"/>
<dbReference type="SMART" id="SM00320">
    <property type="entry name" value="WD40"/>
    <property type="match status" value="11"/>
</dbReference>
<feature type="repeat" description="WD" evidence="4">
    <location>
        <begin position="588"/>
        <end position="629"/>
    </location>
</feature>
<evidence type="ECO:0000313" key="8">
    <source>
        <dbReference type="RefSeq" id="XP_023177046.2"/>
    </source>
</evidence>
<dbReference type="Gene3D" id="2.130.10.10">
    <property type="entry name" value="YVTN repeat-like/Quinoprotein amine dehydrogenase"/>
    <property type="match status" value="3"/>
</dbReference>
<dbReference type="InterPro" id="IPR020472">
    <property type="entry name" value="WD40_PAC1"/>
</dbReference>
<feature type="repeat" description="WD" evidence="4">
    <location>
        <begin position="630"/>
        <end position="671"/>
    </location>
</feature>
<dbReference type="PROSITE" id="PS50082">
    <property type="entry name" value="WD_REPEATS_2"/>
    <property type="match status" value="6"/>
</dbReference>
<dbReference type="GO" id="GO:0032040">
    <property type="term" value="C:small-subunit processome"/>
    <property type="evidence" value="ECO:0007669"/>
    <property type="project" value="TreeGrafter"/>
</dbReference>
<keyword evidence="5" id="KW-0175">Coiled coil</keyword>
<dbReference type="Proteomes" id="UP000504633">
    <property type="component" value="Unplaced"/>
</dbReference>
<dbReference type="CDD" id="cd00200">
    <property type="entry name" value="WD40"/>
    <property type="match status" value="1"/>
</dbReference>
<keyword evidence="2" id="KW-0677">Repeat</keyword>
<keyword evidence="1 4" id="KW-0853">WD repeat</keyword>
<feature type="repeat" description="WD" evidence="4">
    <location>
        <begin position="61"/>
        <end position="102"/>
    </location>
</feature>
<evidence type="ECO:0000256" key="1">
    <source>
        <dbReference type="ARBA" id="ARBA00022574"/>
    </source>
</evidence>
<dbReference type="Pfam" id="PF25173">
    <property type="entry name" value="Beta-prop_WDR3_1st"/>
    <property type="match status" value="1"/>
</dbReference>
<dbReference type="PANTHER" id="PTHR19853">
    <property type="entry name" value="WD REPEAT CONTAINING PROTEIN 3 WDR3"/>
    <property type="match status" value="1"/>
</dbReference>
<dbReference type="OMA" id="MNIPLTC"/>